<protein>
    <submittedName>
        <fullName evidence="3">Uncharacterized protein</fullName>
    </submittedName>
</protein>
<reference evidence="3" key="1">
    <citation type="submission" date="2023-07" db="EMBL/GenBank/DDBJ databases">
        <title>draft genome sequence of fig (Ficus carica).</title>
        <authorList>
            <person name="Takahashi T."/>
            <person name="Nishimura K."/>
        </authorList>
    </citation>
    <scope>NUCLEOTIDE SEQUENCE</scope>
</reference>
<evidence type="ECO:0000256" key="1">
    <source>
        <dbReference type="ARBA" id="ARBA00010502"/>
    </source>
</evidence>
<keyword evidence="4" id="KW-1185">Reference proteome</keyword>
<feature type="region of interest" description="Disordered" evidence="2">
    <location>
        <begin position="1"/>
        <end position="54"/>
    </location>
</feature>
<evidence type="ECO:0000256" key="2">
    <source>
        <dbReference type="SAM" id="MobiDB-lite"/>
    </source>
</evidence>
<dbReference type="PANTHER" id="PTHR33565">
    <property type="entry name" value="DORMANCY-ASSOCIATED PROTEIN 1"/>
    <property type="match status" value="1"/>
</dbReference>
<dbReference type="InterPro" id="IPR008406">
    <property type="entry name" value="DRM/ARP"/>
</dbReference>
<comment type="similarity">
    <text evidence="1">Belongs to the DRM1/ARP family.</text>
</comment>
<feature type="region of interest" description="Disordered" evidence="2">
    <location>
        <begin position="74"/>
        <end position="146"/>
    </location>
</feature>
<dbReference type="Proteomes" id="UP001187192">
    <property type="component" value="Unassembled WGS sequence"/>
</dbReference>
<comment type="caution">
    <text evidence="3">The sequence shown here is derived from an EMBL/GenBank/DDBJ whole genome shotgun (WGS) entry which is preliminary data.</text>
</comment>
<gene>
    <name evidence="3" type="ORF">TIFTF001_006313</name>
</gene>
<sequence length="146" mass="15671">MGFLNKLWDETLAGPMPDTGLSKLRKYKSFSGTRSTPPPPPPPLPLPLSSGQVAAGTDCVDHEVQVTRSITILRNNSNPLGRNLSIDVPGSEPDSPTSSTPRTPVTPATPAENLKRPWTRTKSGGAGTSAPTERASEQRSRHAYDW</sequence>
<feature type="compositionally biased region" description="Low complexity" evidence="2">
    <location>
        <begin position="89"/>
        <end position="110"/>
    </location>
</feature>
<accession>A0AA88AAD1</accession>
<organism evidence="3 4">
    <name type="scientific">Ficus carica</name>
    <name type="common">Common fig</name>
    <dbReference type="NCBI Taxonomy" id="3494"/>
    <lineage>
        <taxon>Eukaryota</taxon>
        <taxon>Viridiplantae</taxon>
        <taxon>Streptophyta</taxon>
        <taxon>Embryophyta</taxon>
        <taxon>Tracheophyta</taxon>
        <taxon>Spermatophyta</taxon>
        <taxon>Magnoliopsida</taxon>
        <taxon>eudicotyledons</taxon>
        <taxon>Gunneridae</taxon>
        <taxon>Pentapetalae</taxon>
        <taxon>rosids</taxon>
        <taxon>fabids</taxon>
        <taxon>Rosales</taxon>
        <taxon>Moraceae</taxon>
        <taxon>Ficeae</taxon>
        <taxon>Ficus</taxon>
    </lineage>
</organism>
<proteinExistence type="inferred from homology"/>
<dbReference type="PANTHER" id="PTHR33565:SF20">
    <property type="entry name" value="DORMANCY-ASSOCIATED PROTEIN HOMOLOG 4"/>
    <property type="match status" value="1"/>
</dbReference>
<feature type="compositionally biased region" description="Pro residues" evidence="2">
    <location>
        <begin position="36"/>
        <end position="46"/>
    </location>
</feature>
<dbReference type="EMBL" id="BTGU01000006">
    <property type="protein sequence ID" value="GMN36801.1"/>
    <property type="molecule type" value="Genomic_DNA"/>
</dbReference>
<feature type="compositionally biased region" description="Basic and acidic residues" evidence="2">
    <location>
        <begin position="134"/>
        <end position="146"/>
    </location>
</feature>
<evidence type="ECO:0000313" key="3">
    <source>
        <dbReference type="EMBL" id="GMN36801.1"/>
    </source>
</evidence>
<evidence type="ECO:0000313" key="4">
    <source>
        <dbReference type="Proteomes" id="UP001187192"/>
    </source>
</evidence>
<name>A0AA88AAD1_FICCA</name>
<dbReference type="AlphaFoldDB" id="A0AA88AAD1"/>